<evidence type="ECO:0000256" key="1">
    <source>
        <dbReference type="SAM" id="Coils"/>
    </source>
</evidence>
<dbReference type="KEGG" id="rpm:RSPPHO_02932"/>
<keyword evidence="5" id="KW-1185">Reference proteome</keyword>
<dbReference type="AlphaFoldDB" id="H6SPN3"/>
<keyword evidence="1" id="KW-0175">Coiled coil</keyword>
<dbReference type="GO" id="GO:0003677">
    <property type="term" value="F:DNA binding"/>
    <property type="evidence" value="ECO:0007669"/>
    <property type="project" value="InterPro"/>
</dbReference>
<dbReference type="STRING" id="1150469.RSPPHO_02932"/>
<dbReference type="Proteomes" id="UP000033220">
    <property type="component" value="Chromosome DSM 122"/>
</dbReference>
<evidence type="ECO:0000256" key="2">
    <source>
        <dbReference type="SAM" id="MobiDB-lite"/>
    </source>
</evidence>
<organism evidence="4 5">
    <name type="scientific">Pararhodospirillum photometricum DSM 122</name>
    <dbReference type="NCBI Taxonomy" id="1150469"/>
    <lineage>
        <taxon>Bacteria</taxon>
        <taxon>Pseudomonadati</taxon>
        <taxon>Pseudomonadota</taxon>
        <taxon>Alphaproteobacteria</taxon>
        <taxon>Rhodospirillales</taxon>
        <taxon>Rhodospirillaceae</taxon>
        <taxon>Pararhodospirillum</taxon>
    </lineage>
</organism>
<name>H6SPN3_PARPM</name>
<dbReference type="Pfam" id="PF10073">
    <property type="entry name" value="GapR_DNA-bd"/>
    <property type="match status" value="1"/>
</dbReference>
<gene>
    <name evidence="4" type="ORF">RSPPHO_02932</name>
</gene>
<proteinExistence type="predicted"/>
<evidence type="ECO:0000313" key="5">
    <source>
        <dbReference type="Proteomes" id="UP000033220"/>
    </source>
</evidence>
<feature type="domain" description="GapR-like DNA-binding" evidence="3">
    <location>
        <begin position="55"/>
        <end position="125"/>
    </location>
</feature>
<dbReference type="PATRIC" id="fig|1150469.3.peg.3308"/>
<protein>
    <recommendedName>
        <fullName evidence="3">GapR-like DNA-binding domain-containing protein</fullName>
    </recommendedName>
</protein>
<dbReference type="InterPro" id="IPR046367">
    <property type="entry name" value="GapR-like_DNA-bd"/>
</dbReference>
<dbReference type="EMBL" id="HE663493">
    <property type="protein sequence ID" value="CCG09558.1"/>
    <property type="molecule type" value="Genomic_DNA"/>
</dbReference>
<dbReference type="HOGENOM" id="CLU_158651_1_0_5"/>
<accession>H6SPN3</accession>
<evidence type="ECO:0000259" key="3">
    <source>
        <dbReference type="Pfam" id="PF10073"/>
    </source>
</evidence>
<evidence type="ECO:0000313" key="4">
    <source>
        <dbReference type="EMBL" id="CCG09558.1"/>
    </source>
</evidence>
<reference evidence="4 5" key="1">
    <citation type="submission" date="2012-02" db="EMBL/GenBank/DDBJ databases">
        <title>Shotgun genome sequence of Phaeospirillum photometricum DSM 122.</title>
        <authorList>
            <person name="Duquesne K."/>
            <person name="Sturgis J."/>
        </authorList>
    </citation>
    <scope>NUCLEOTIDE SEQUENCE [LARGE SCALE GENOMIC DNA]</scope>
    <source>
        <strain evidence="5">DSM122</strain>
    </source>
</reference>
<feature type="coiled-coil region" evidence="1">
    <location>
        <begin position="58"/>
        <end position="85"/>
    </location>
</feature>
<dbReference type="NCBIfam" id="NF010247">
    <property type="entry name" value="PRK13694.1"/>
    <property type="match status" value="1"/>
</dbReference>
<sequence>MLARARACGAAWGGVVSGASNDPGTASQGRPGMDVLEGEAPTSGQGPVDIDGVAVDQLRAFVARIERLEEEKANIANDIKEVYAEAKSSGFDVKILRKLISMRKRSKHDLAEEEELLAIYRAAVGL</sequence>
<dbReference type="eggNOG" id="COG3750">
    <property type="taxonomic scope" value="Bacteria"/>
</dbReference>
<feature type="region of interest" description="Disordered" evidence="2">
    <location>
        <begin position="18"/>
        <end position="49"/>
    </location>
</feature>